<dbReference type="InterPro" id="IPR052337">
    <property type="entry name" value="SAT4-like"/>
</dbReference>
<dbReference type="Proteomes" id="UP001465668">
    <property type="component" value="Unassembled WGS sequence"/>
</dbReference>
<feature type="transmembrane region" description="Helical" evidence="7">
    <location>
        <begin position="117"/>
        <end position="140"/>
    </location>
</feature>
<evidence type="ECO:0000256" key="4">
    <source>
        <dbReference type="ARBA" id="ARBA00023136"/>
    </source>
</evidence>
<evidence type="ECO:0000313" key="9">
    <source>
        <dbReference type="EMBL" id="KAK9771710.1"/>
    </source>
</evidence>
<dbReference type="Pfam" id="PF20684">
    <property type="entry name" value="Fung_rhodopsin"/>
    <property type="match status" value="1"/>
</dbReference>
<keyword evidence="3 7" id="KW-1133">Transmembrane helix</keyword>
<dbReference type="InterPro" id="IPR049326">
    <property type="entry name" value="Rhodopsin_dom_fungi"/>
</dbReference>
<name>A0ABR2XDB7_9PEZI</name>
<gene>
    <name evidence="9" type="ORF">SCAR479_11639</name>
</gene>
<accession>A0ABR2XDB7</accession>
<dbReference type="PANTHER" id="PTHR33048:SF47">
    <property type="entry name" value="INTEGRAL MEMBRANE PROTEIN-RELATED"/>
    <property type="match status" value="1"/>
</dbReference>
<dbReference type="EMBL" id="JARVKM010000071">
    <property type="protein sequence ID" value="KAK9771710.1"/>
    <property type="molecule type" value="Genomic_DNA"/>
</dbReference>
<evidence type="ECO:0000256" key="2">
    <source>
        <dbReference type="ARBA" id="ARBA00022692"/>
    </source>
</evidence>
<organism evidence="9 10">
    <name type="scientific">Seiridium cardinale</name>
    <dbReference type="NCBI Taxonomy" id="138064"/>
    <lineage>
        <taxon>Eukaryota</taxon>
        <taxon>Fungi</taxon>
        <taxon>Dikarya</taxon>
        <taxon>Ascomycota</taxon>
        <taxon>Pezizomycotina</taxon>
        <taxon>Sordariomycetes</taxon>
        <taxon>Xylariomycetidae</taxon>
        <taxon>Amphisphaeriales</taxon>
        <taxon>Sporocadaceae</taxon>
        <taxon>Seiridium</taxon>
    </lineage>
</organism>
<feature type="transmembrane region" description="Helical" evidence="7">
    <location>
        <begin position="152"/>
        <end position="175"/>
    </location>
</feature>
<evidence type="ECO:0000256" key="6">
    <source>
        <dbReference type="SAM" id="MobiDB-lite"/>
    </source>
</evidence>
<feature type="region of interest" description="Disordered" evidence="6">
    <location>
        <begin position="330"/>
        <end position="356"/>
    </location>
</feature>
<evidence type="ECO:0000313" key="10">
    <source>
        <dbReference type="Proteomes" id="UP001465668"/>
    </source>
</evidence>
<proteinExistence type="inferred from homology"/>
<feature type="transmembrane region" description="Helical" evidence="7">
    <location>
        <begin position="229"/>
        <end position="255"/>
    </location>
</feature>
<comment type="subcellular location">
    <subcellularLocation>
        <location evidence="1">Membrane</location>
        <topology evidence="1">Multi-pass membrane protein</topology>
    </subcellularLocation>
</comment>
<comment type="caution">
    <text evidence="9">The sequence shown here is derived from an EMBL/GenBank/DDBJ whole genome shotgun (WGS) entry which is preliminary data.</text>
</comment>
<keyword evidence="4 7" id="KW-0472">Membrane</keyword>
<feature type="transmembrane region" description="Helical" evidence="7">
    <location>
        <begin position="195"/>
        <end position="217"/>
    </location>
</feature>
<keyword evidence="10" id="KW-1185">Reference proteome</keyword>
<keyword evidence="2 7" id="KW-0812">Transmembrane</keyword>
<sequence>MSMVNESTEPPTASNSVGTVVNAVASVMLVIMTIVVGMRLWGRFRYKSPGNSMKASYGESRFWILMSDLTILVAYLSAIALSIAQFNYVTWGLGLHVSQLSIYQLVQAMKAFFAYQIIYKICSGLAKIASLFLLLAISTPNMHGFNLFCKMFATYIGLYSISTTLVTVFQCGTNFSSNWNRSLDQSHCFYQPPFWYAHGVINLTASFVMAFLPWWLFATITYKRKRTIASIMSFLALAETALGAVRLFGLVKAAASSSDITFSSYIGLPVSQLEVDFATIAACIPTVLRLLAEAWRLFNTRVLGRTATYSSQRTGSNNVQTDSVHLSGLKSIDRGHQPSGPYTAFDKDEEERSMES</sequence>
<feature type="transmembrane region" description="Helical" evidence="7">
    <location>
        <begin position="275"/>
        <end position="292"/>
    </location>
</feature>
<evidence type="ECO:0000256" key="1">
    <source>
        <dbReference type="ARBA" id="ARBA00004141"/>
    </source>
</evidence>
<evidence type="ECO:0000259" key="8">
    <source>
        <dbReference type="Pfam" id="PF20684"/>
    </source>
</evidence>
<evidence type="ECO:0000256" key="7">
    <source>
        <dbReference type="SAM" id="Phobius"/>
    </source>
</evidence>
<evidence type="ECO:0000256" key="3">
    <source>
        <dbReference type="ARBA" id="ARBA00022989"/>
    </source>
</evidence>
<reference evidence="9 10" key="1">
    <citation type="submission" date="2024-02" db="EMBL/GenBank/DDBJ databases">
        <title>First draft genome assembly of two strains of Seiridium cardinale.</title>
        <authorList>
            <person name="Emiliani G."/>
            <person name="Scali E."/>
        </authorList>
    </citation>
    <scope>NUCLEOTIDE SEQUENCE [LARGE SCALE GENOMIC DNA]</scope>
    <source>
        <strain evidence="9 10">BM-138-000479</strain>
    </source>
</reference>
<feature type="transmembrane region" description="Helical" evidence="7">
    <location>
        <begin position="62"/>
        <end position="84"/>
    </location>
</feature>
<feature type="domain" description="Rhodopsin" evidence="8">
    <location>
        <begin position="66"/>
        <end position="291"/>
    </location>
</feature>
<protein>
    <submittedName>
        <fullName evidence="9">Integral membrane protein</fullName>
    </submittedName>
</protein>
<feature type="transmembrane region" description="Helical" evidence="7">
    <location>
        <begin position="20"/>
        <end position="41"/>
    </location>
</feature>
<dbReference type="PANTHER" id="PTHR33048">
    <property type="entry name" value="PTH11-LIKE INTEGRAL MEMBRANE PROTEIN (AFU_ORTHOLOGUE AFUA_5G11245)"/>
    <property type="match status" value="1"/>
</dbReference>
<comment type="similarity">
    <text evidence="5">Belongs to the SAT4 family.</text>
</comment>
<evidence type="ECO:0000256" key="5">
    <source>
        <dbReference type="ARBA" id="ARBA00038359"/>
    </source>
</evidence>
<feature type="compositionally biased region" description="Acidic residues" evidence="6">
    <location>
        <begin position="347"/>
        <end position="356"/>
    </location>
</feature>